<reference evidence="3 4" key="1">
    <citation type="submission" date="2019-06" db="EMBL/GenBank/DDBJ databases">
        <title>Sequencing the genomes of 1000 actinobacteria strains.</title>
        <authorList>
            <person name="Klenk H.-P."/>
        </authorList>
    </citation>
    <scope>NUCLEOTIDE SEQUENCE [LARGE SCALE GENOMIC DNA]</scope>
    <source>
        <strain evidence="3 4">DSM 41649</strain>
    </source>
</reference>
<keyword evidence="2" id="KW-1133">Transmembrane helix</keyword>
<keyword evidence="4" id="KW-1185">Reference proteome</keyword>
<accession>A0A561F0D1</accession>
<name>A0A561F0D1_9ACTN</name>
<feature type="transmembrane region" description="Helical" evidence="2">
    <location>
        <begin position="221"/>
        <end position="238"/>
    </location>
</feature>
<feature type="transmembrane region" description="Helical" evidence="2">
    <location>
        <begin position="112"/>
        <end position="131"/>
    </location>
</feature>
<feature type="transmembrane region" description="Helical" evidence="2">
    <location>
        <begin position="36"/>
        <end position="60"/>
    </location>
</feature>
<feature type="transmembrane region" description="Helical" evidence="2">
    <location>
        <begin position="80"/>
        <end position="100"/>
    </location>
</feature>
<dbReference type="Proteomes" id="UP000318416">
    <property type="component" value="Unassembled WGS sequence"/>
</dbReference>
<dbReference type="PANTHER" id="PTHR37314:SF4">
    <property type="entry name" value="UPF0700 TRANSMEMBRANE PROTEIN YOAK"/>
    <property type="match status" value="1"/>
</dbReference>
<dbReference type="PANTHER" id="PTHR37314">
    <property type="entry name" value="SLR0142 PROTEIN"/>
    <property type="match status" value="1"/>
</dbReference>
<feature type="transmembrane region" description="Helical" evidence="2">
    <location>
        <begin position="137"/>
        <end position="154"/>
    </location>
</feature>
<comment type="caution">
    <text evidence="3">The sequence shown here is derived from an EMBL/GenBank/DDBJ whole genome shotgun (WGS) entry which is preliminary data.</text>
</comment>
<feature type="transmembrane region" description="Helical" evidence="2">
    <location>
        <begin position="196"/>
        <end position="215"/>
    </location>
</feature>
<evidence type="ECO:0000313" key="3">
    <source>
        <dbReference type="EMBL" id="TWE21319.1"/>
    </source>
</evidence>
<organism evidence="3 4">
    <name type="scientific">Kitasatospora atroaurantiaca</name>
    <dbReference type="NCBI Taxonomy" id="285545"/>
    <lineage>
        <taxon>Bacteria</taxon>
        <taxon>Bacillati</taxon>
        <taxon>Actinomycetota</taxon>
        <taxon>Actinomycetes</taxon>
        <taxon>Kitasatosporales</taxon>
        <taxon>Streptomycetaceae</taxon>
        <taxon>Kitasatospora</taxon>
    </lineage>
</organism>
<protein>
    <submittedName>
        <fullName evidence="3">Uncharacterized membrane protein YoaK (UPF0700 family)</fullName>
    </submittedName>
</protein>
<dbReference type="InterPro" id="IPR010699">
    <property type="entry name" value="DUF1275"/>
</dbReference>
<dbReference type="RefSeq" id="WP_145796213.1">
    <property type="nucleotide sequence ID" value="NZ_BAAABR010000025.1"/>
</dbReference>
<evidence type="ECO:0000256" key="1">
    <source>
        <dbReference type="SAM" id="MobiDB-lite"/>
    </source>
</evidence>
<dbReference type="AlphaFoldDB" id="A0A561F0D1"/>
<feature type="region of interest" description="Disordered" evidence="1">
    <location>
        <begin position="1"/>
        <end position="26"/>
    </location>
</feature>
<dbReference type="Pfam" id="PF06912">
    <property type="entry name" value="DUF1275"/>
    <property type="match status" value="1"/>
</dbReference>
<dbReference type="EMBL" id="VIVR01000001">
    <property type="protein sequence ID" value="TWE21319.1"/>
    <property type="molecule type" value="Genomic_DNA"/>
</dbReference>
<sequence>MPEPTSPRSRPAPDRRVQTLAPEPPLPTSHSVRLGVLLALVGGALDAFTFVAHGGVFANAQTGNIVLLGIAAARGQWAQALNQLPAIIAFVMGVVVAESLKRPRVAAAVRWPARAALVLEIVVLAGVGLAPADTPDMLVTVVIAFTASVQVSTFRKLVDTAYNTTMTTGNLRTATQSAYKAVVDRDREAARRARQFAAVIAAFLAGASGGGLLTATAGARTLWALVGLLTLGLALFVYDEGVAARSSAPAHAGGK</sequence>
<keyword evidence="2" id="KW-0812">Transmembrane</keyword>
<evidence type="ECO:0000256" key="2">
    <source>
        <dbReference type="SAM" id="Phobius"/>
    </source>
</evidence>
<dbReference type="OrthoDB" id="7057004at2"/>
<proteinExistence type="predicted"/>
<gene>
    <name evidence="3" type="ORF">FB465_6491</name>
</gene>
<evidence type="ECO:0000313" key="4">
    <source>
        <dbReference type="Proteomes" id="UP000318416"/>
    </source>
</evidence>
<keyword evidence="2" id="KW-0472">Membrane</keyword>